<dbReference type="PROSITE" id="PS00670">
    <property type="entry name" value="D_2_HYDROXYACID_DH_2"/>
    <property type="match status" value="1"/>
</dbReference>
<dbReference type="PANTHER" id="PTHR43026:SF1">
    <property type="entry name" value="2-HYDROXYACID DEHYDROGENASE HOMOLOG 1-RELATED"/>
    <property type="match status" value="1"/>
</dbReference>
<evidence type="ECO:0000259" key="5">
    <source>
        <dbReference type="Pfam" id="PF00389"/>
    </source>
</evidence>
<dbReference type="InterPro" id="IPR029753">
    <property type="entry name" value="D-isomer_DH_CS"/>
</dbReference>
<dbReference type="EMBL" id="JAENIG010000002">
    <property type="protein sequence ID" value="MBK1854288.1"/>
    <property type="molecule type" value="Genomic_DNA"/>
</dbReference>
<dbReference type="InterPro" id="IPR006139">
    <property type="entry name" value="D-isomer_2_OHA_DH_cat_dom"/>
</dbReference>
<dbReference type="InterPro" id="IPR058205">
    <property type="entry name" value="D-LDH-like"/>
</dbReference>
<evidence type="ECO:0000256" key="4">
    <source>
        <dbReference type="RuleBase" id="RU003719"/>
    </source>
</evidence>
<protein>
    <submittedName>
        <fullName evidence="7">2-hydroxyacid dehydrogenase</fullName>
    </submittedName>
</protein>
<dbReference type="SUPFAM" id="SSF51735">
    <property type="entry name" value="NAD(P)-binding Rossmann-fold domains"/>
    <property type="match status" value="1"/>
</dbReference>
<feature type="domain" description="D-isomer specific 2-hydroxyacid dehydrogenase catalytic" evidence="5">
    <location>
        <begin position="3"/>
        <end position="322"/>
    </location>
</feature>
<dbReference type="Gene3D" id="3.40.50.720">
    <property type="entry name" value="NAD(P)-binding Rossmann-like Domain"/>
    <property type="match status" value="2"/>
</dbReference>
<dbReference type="PROSITE" id="PS00671">
    <property type="entry name" value="D_2_HYDROXYACID_DH_3"/>
    <property type="match status" value="1"/>
</dbReference>
<evidence type="ECO:0000313" key="7">
    <source>
        <dbReference type="EMBL" id="MBK1854288.1"/>
    </source>
</evidence>
<dbReference type="Proteomes" id="UP000634206">
    <property type="component" value="Unassembled WGS sequence"/>
</dbReference>
<keyword evidence="8" id="KW-1185">Reference proteome</keyword>
<evidence type="ECO:0000256" key="1">
    <source>
        <dbReference type="ARBA" id="ARBA00005854"/>
    </source>
</evidence>
<dbReference type="Pfam" id="PF00389">
    <property type="entry name" value="2-Hacid_dh"/>
    <property type="match status" value="1"/>
</dbReference>
<dbReference type="PANTHER" id="PTHR43026">
    <property type="entry name" value="2-HYDROXYACID DEHYDROGENASE HOMOLOG 1-RELATED"/>
    <property type="match status" value="1"/>
</dbReference>
<reference evidence="7" key="1">
    <citation type="submission" date="2021-01" db="EMBL/GenBank/DDBJ databases">
        <title>Modified the classification status of verrucomicrobia.</title>
        <authorList>
            <person name="Feng X."/>
        </authorList>
    </citation>
    <scope>NUCLEOTIDE SEQUENCE</scope>
    <source>
        <strain evidence="7">5K15</strain>
    </source>
</reference>
<dbReference type="RefSeq" id="WP_309488893.1">
    <property type="nucleotide sequence ID" value="NZ_JAENIG010000002.1"/>
</dbReference>
<dbReference type="SUPFAM" id="SSF52283">
    <property type="entry name" value="Formate/glycerate dehydrogenase catalytic domain-like"/>
    <property type="match status" value="1"/>
</dbReference>
<proteinExistence type="inferred from homology"/>
<dbReference type="GO" id="GO:0008720">
    <property type="term" value="F:D-lactate dehydrogenase (NAD+) activity"/>
    <property type="evidence" value="ECO:0007669"/>
    <property type="project" value="TreeGrafter"/>
</dbReference>
<dbReference type="InterPro" id="IPR036291">
    <property type="entry name" value="NAD(P)-bd_dom_sf"/>
</dbReference>
<accession>A0AAE2SAI9</accession>
<gene>
    <name evidence="7" type="ORF">JIN83_04925</name>
</gene>
<evidence type="ECO:0000256" key="2">
    <source>
        <dbReference type="ARBA" id="ARBA00023002"/>
    </source>
</evidence>
<evidence type="ECO:0000256" key="3">
    <source>
        <dbReference type="ARBA" id="ARBA00023027"/>
    </source>
</evidence>
<keyword evidence="2 4" id="KW-0560">Oxidoreductase</keyword>
<sequence length="328" mass="35958">MKVAVFSTQPYDQQFLEAEGSSHEWVFFGNHLRAATVPLAEGCDAVCAFVNDDLSSDCLEKLHEHGIKLIALRCAGFNNVDLEKAKELGITVLRVPEYSPYAVAEHTLALLLALNRHIHKAYPRVRDGNFSLSGLMGFDLHGKTVGVIGVGKIGRVFCDLLCGFGVKILAYDPTVEVGTEKDGLEFASLDTIYAQSDVISLHCPLTPETHHLIDAESLAKCKDGLYLINTSRGGLVDADAAIQSLKSHKLGGLALDVYEEESGLFFEDFSDNVVDDDVLMRLTTFPNVLLTSHQAFFTREALTEIARVTNQNLDAYEQGQDYQGTEVS</sequence>
<dbReference type="InterPro" id="IPR029752">
    <property type="entry name" value="D-isomer_DH_CS1"/>
</dbReference>
<evidence type="ECO:0000313" key="8">
    <source>
        <dbReference type="Proteomes" id="UP000634206"/>
    </source>
</evidence>
<organism evidence="7 8">
    <name type="scientific">Oceaniferula flava</name>
    <dbReference type="NCBI Taxonomy" id="2800421"/>
    <lineage>
        <taxon>Bacteria</taxon>
        <taxon>Pseudomonadati</taxon>
        <taxon>Verrucomicrobiota</taxon>
        <taxon>Verrucomicrobiia</taxon>
        <taxon>Verrucomicrobiales</taxon>
        <taxon>Verrucomicrobiaceae</taxon>
        <taxon>Oceaniferula</taxon>
    </lineage>
</organism>
<dbReference type="InterPro" id="IPR006140">
    <property type="entry name" value="D-isomer_DH_NAD-bd"/>
</dbReference>
<dbReference type="PROSITE" id="PS00065">
    <property type="entry name" value="D_2_HYDROXYACID_DH_1"/>
    <property type="match status" value="1"/>
</dbReference>
<feature type="domain" description="D-isomer specific 2-hydroxyacid dehydrogenase NAD-binding" evidence="6">
    <location>
        <begin position="108"/>
        <end position="295"/>
    </location>
</feature>
<dbReference type="CDD" id="cd12183">
    <property type="entry name" value="LDH_like_2"/>
    <property type="match status" value="1"/>
</dbReference>
<dbReference type="GO" id="GO:0051287">
    <property type="term" value="F:NAD binding"/>
    <property type="evidence" value="ECO:0007669"/>
    <property type="project" value="InterPro"/>
</dbReference>
<name>A0AAE2SAI9_9BACT</name>
<evidence type="ECO:0000259" key="6">
    <source>
        <dbReference type="Pfam" id="PF02826"/>
    </source>
</evidence>
<dbReference type="Pfam" id="PF02826">
    <property type="entry name" value="2-Hacid_dh_C"/>
    <property type="match status" value="1"/>
</dbReference>
<comment type="caution">
    <text evidence="7">The sequence shown here is derived from an EMBL/GenBank/DDBJ whole genome shotgun (WGS) entry which is preliminary data.</text>
</comment>
<dbReference type="AlphaFoldDB" id="A0AAE2SAI9"/>
<comment type="similarity">
    <text evidence="1 4">Belongs to the D-isomer specific 2-hydroxyacid dehydrogenase family.</text>
</comment>
<keyword evidence="3" id="KW-0520">NAD</keyword>